<name>A0A7J6RK34_PEROL</name>
<proteinExistence type="predicted"/>
<keyword evidence="3" id="KW-1185">Reference proteome</keyword>
<sequence>MNSTIFYLVIIFALRLTKANFPLNAKYCSREKEYEGHHWVLKFQRVYKLFFYSFLLTQVLHHEQHYLLSGYVLRCVLSTLYLTEADYPASPKYCSQQVEYEGHHWVLQFQHKTESLDQMYISHWWHFKMHYSGGISHTGSRTAKGSFIVVDVSSGSFTSFASTFNLDPEKWKLLPYNKQQNTITITDPVGGSKEYVLSPKWCIK</sequence>
<dbReference type="Proteomes" id="UP000553632">
    <property type="component" value="Unassembled WGS sequence"/>
</dbReference>
<protein>
    <submittedName>
        <fullName evidence="2">Uncharacterized protein</fullName>
    </submittedName>
</protein>
<organism evidence="2 3">
    <name type="scientific">Perkinsus olseni</name>
    <name type="common">Perkinsus atlanticus</name>
    <dbReference type="NCBI Taxonomy" id="32597"/>
    <lineage>
        <taxon>Eukaryota</taxon>
        <taxon>Sar</taxon>
        <taxon>Alveolata</taxon>
        <taxon>Perkinsozoa</taxon>
        <taxon>Perkinsea</taxon>
        <taxon>Perkinsida</taxon>
        <taxon>Perkinsidae</taxon>
        <taxon>Perkinsus</taxon>
    </lineage>
</organism>
<accession>A0A7J6RK34</accession>
<keyword evidence="1" id="KW-0732">Signal</keyword>
<evidence type="ECO:0000313" key="2">
    <source>
        <dbReference type="EMBL" id="KAF4720100.1"/>
    </source>
</evidence>
<reference evidence="2 3" key="1">
    <citation type="submission" date="2020-04" db="EMBL/GenBank/DDBJ databases">
        <title>Perkinsus olseni comparative genomics.</title>
        <authorList>
            <person name="Bogema D.R."/>
        </authorList>
    </citation>
    <scope>NUCLEOTIDE SEQUENCE [LARGE SCALE GENOMIC DNA]</scope>
    <source>
        <strain evidence="2 3">ATCC PRA-207</strain>
    </source>
</reference>
<feature type="chain" id="PRO_5029547244" evidence="1">
    <location>
        <begin position="20"/>
        <end position="204"/>
    </location>
</feature>
<comment type="caution">
    <text evidence="2">The sequence shown here is derived from an EMBL/GenBank/DDBJ whole genome shotgun (WGS) entry which is preliminary data.</text>
</comment>
<evidence type="ECO:0000313" key="3">
    <source>
        <dbReference type="Proteomes" id="UP000553632"/>
    </source>
</evidence>
<gene>
    <name evidence="2" type="ORF">FOZ63_007903</name>
</gene>
<feature type="signal peptide" evidence="1">
    <location>
        <begin position="1"/>
        <end position="19"/>
    </location>
</feature>
<dbReference type="EMBL" id="JABANO010025503">
    <property type="protein sequence ID" value="KAF4720100.1"/>
    <property type="molecule type" value="Genomic_DNA"/>
</dbReference>
<dbReference type="AlphaFoldDB" id="A0A7J6RK34"/>
<evidence type="ECO:0000256" key="1">
    <source>
        <dbReference type="SAM" id="SignalP"/>
    </source>
</evidence>